<name>A0A9Q8LE28_PASFU</name>
<dbReference type="EMBL" id="CP090166">
    <property type="protein sequence ID" value="UJO15716.1"/>
    <property type="molecule type" value="Genomic_DNA"/>
</dbReference>
<reference evidence="2" key="1">
    <citation type="submission" date="2021-12" db="EMBL/GenBank/DDBJ databases">
        <authorList>
            <person name="Zaccaron A."/>
            <person name="Stergiopoulos I."/>
        </authorList>
    </citation>
    <scope>NUCLEOTIDE SEQUENCE</scope>
    <source>
        <strain evidence="2">Race5_Kim</strain>
    </source>
</reference>
<organism evidence="2 3">
    <name type="scientific">Passalora fulva</name>
    <name type="common">Tomato leaf mold</name>
    <name type="synonym">Cladosporium fulvum</name>
    <dbReference type="NCBI Taxonomy" id="5499"/>
    <lineage>
        <taxon>Eukaryota</taxon>
        <taxon>Fungi</taxon>
        <taxon>Dikarya</taxon>
        <taxon>Ascomycota</taxon>
        <taxon>Pezizomycotina</taxon>
        <taxon>Dothideomycetes</taxon>
        <taxon>Dothideomycetidae</taxon>
        <taxon>Mycosphaerellales</taxon>
        <taxon>Mycosphaerellaceae</taxon>
        <taxon>Fulvia</taxon>
    </lineage>
</organism>
<proteinExistence type="predicted"/>
<evidence type="ECO:0000313" key="2">
    <source>
        <dbReference type="EMBL" id="UJO15716.1"/>
    </source>
</evidence>
<protein>
    <submittedName>
        <fullName evidence="2">Uncharacterized protein</fullName>
    </submittedName>
</protein>
<evidence type="ECO:0000256" key="1">
    <source>
        <dbReference type="SAM" id="MobiDB-lite"/>
    </source>
</evidence>
<keyword evidence="3" id="KW-1185">Reference proteome</keyword>
<dbReference type="Proteomes" id="UP000756132">
    <property type="component" value="Chromosome 4"/>
</dbReference>
<accession>A0A9Q8LE28</accession>
<reference evidence="2" key="2">
    <citation type="journal article" date="2022" name="Microb. Genom.">
        <title>A chromosome-scale genome assembly of the tomato pathogen Cladosporium fulvum reveals a compartmentalized genome architecture and the presence of a dispensable chromosome.</title>
        <authorList>
            <person name="Zaccaron A.Z."/>
            <person name="Chen L.H."/>
            <person name="Samaras A."/>
            <person name="Stergiopoulos I."/>
        </authorList>
    </citation>
    <scope>NUCLEOTIDE SEQUENCE</scope>
    <source>
        <strain evidence="2">Race5_Kim</strain>
    </source>
</reference>
<feature type="region of interest" description="Disordered" evidence="1">
    <location>
        <begin position="1"/>
        <end position="23"/>
    </location>
</feature>
<sequence length="275" mass="31021">MNNLPKITTSPQPLSPATATSEPMSFHTAQADDLYQDNVTTADDAAALASSSNASSTREAEAKFSMVEMRFAITSGIPVLLHINHALRPTKTITLPLHVPQSHMKQHFAIGTRITGDLYRYTVDPANEPALIAFLHWIKCGQFPVLGFEPKKRLAHLMECWKFGYRIQARGFVNVVMETIFALDDKSWDIACFPPGLKVNHELGDVVAYKAWFCIVTGRYAATSHLLNGVPTERFHRACIYLCYHYRHNEQDEPSSGSLKDHMEMFMMEDCDWID</sequence>
<gene>
    <name evidence="2" type="ORF">CLAFUR5_03988</name>
</gene>
<dbReference type="KEGG" id="ffu:CLAFUR5_03988"/>
<dbReference type="GeneID" id="71983866"/>
<evidence type="ECO:0000313" key="3">
    <source>
        <dbReference type="Proteomes" id="UP000756132"/>
    </source>
</evidence>
<dbReference type="RefSeq" id="XP_047760082.1">
    <property type="nucleotide sequence ID" value="XM_047903136.1"/>
</dbReference>
<dbReference type="AlphaFoldDB" id="A0A9Q8LE28"/>